<gene>
    <name evidence="9" type="primary">lint-L1</name>
    <name evidence="9" type="ORF">Hamer_G011242</name>
</gene>
<dbReference type="SMART" id="SM00020">
    <property type="entry name" value="Tryp_SPc"/>
    <property type="match status" value="1"/>
</dbReference>
<dbReference type="CDD" id="cd00190">
    <property type="entry name" value="Tryp_SPc"/>
    <property type="match status" value="1"/>
</dbReference>
<dbReference type="PROSITE" id="PS50240">
    <property type="entry name" value="TRYPSIN_DOM"/>
    <property type="match status" value="1"/>
</dbReference>
<comment type="caution">
    <text evidence="9">The sequence shown here is derived from an EMBL/GenBank/DDBJ whole genome shotgun (WGS) entry which is preliminary data.</text>
</comment>
<dbReference type="InterPro" id="IPR033116">
    <property type="entry name" value="TRYPSIN_SER"/>
</dbReference>
<keyword evidence="2 5" id="KW-0378">Hydrolase</keyword>
<evidence type="ECO:0000256" key="6">
    <source>
        <dbReference type="SAM" id="MobiDB-lite"/>
    </source>
</evidence>
<protein>
    <submittedName>
        <fullName evidence="9">Serine protease lint-like 1</fullName>
    </submittedName>
</protein>
<proteinExistence type="predicted"/>
<evidence type="ECO:0000256" key="1">
    <source>
        <dbReference type="ARBA" id="ARBA00022670"/>
    </source>
</evidence>
<dbReference type="InterPro" id="IPR018114">
    <property type="entry name" value="TRYPSIN_HIS"/>
</dbReference>
<name>A0A8J5JJ57_HOMAM</name>
<evidence type="ECO:0000256" key="5">
    <source>
        <dbReference type="RuleBase" id="RU363034"/>
    </source>
</evidence>
<keyword evidence="3 5" id="KW-0720">Serine protease</keyword>
<dbReference type="PROSITE" id="PS00134">
    <property type="entry name" value="TRYPSIN_HIS"/>
    <property type="match status" value="1"/>
</dbReference>
<dbReference type="OrthoDB" id="6371904at2759"/>
<accession>A0A8J5JJ57</accession>
<feature type="chain" id="PRO_5035306333" evidence="7">
    <location>
        <begin position="24"/>
        <end position="470"/>
    </location>
</feature>
<organism evidence="9 10">
    <name type="scientific">Homarus americanus</name>
    <name type="common">American lobster</name>
    <dbReference type="NCBI Taxonomy" id="6706"/>
    <lineage>
        <taxon>Eukaryota</taxon>
        <taxon>Metazoa</taxon>
        <taxon>Ecdysozoa</taxon>
        <taxon>Arthropoda</taxon>
        <taxon>Crustacea</taxon>
        <taxon>Multicrustacea</taxon>
        <taxon>Malacostraca</taxon>
        <taxon>Eumalacostraca</taxon>
        <taxon>Eucarida</taxon>
        <taxon>Decapoda</taxon>
        <taxon>Pleocyemata</taxon>
        <taxon>Astacidea</taxon>
        <taxon>Nephropoidea</taxon>
        <taxon>Nephropidae</taxon>
        <taxon>Homarus</taxon>
    </lineage>
</organism>
<evidence type="ECO:0000259" key="8">
    <source>
        <dbReference type="PROSITE" id="PS50240"/>
    </source>
</evidence>
<dbReference type="EMBL" id="JAHLQT010034478">
    <property type="protein sequence ID" value="KAG7158595.1"/>
    <property type="molecule type" value="Genomic_DNA"/>
</dbReference>
<keyword evidence="7" id="KW-0732">Signal</keyword>
<evidence type="ECO:0000256" key="3">
    <source>
        <dbReference type="ARBA" id="ARBA00022825"/>
    </source>
</evidence>
<evidence type="ECO:0000313" key="10">
    <source>
        <dbReference type="Proteomes" id="UP000747542"/>
    </source>
</evidence>
<dbReference type="GO" id="GO:0004252">
    <property type="term" value="F:serine-type endopeptidase activity"/>
    <property type="evidence" value="ECO:0007669"/>
    <property type="project" value="InterPro"/>
</dbReference>
<dbReference type="GO" id="GO:0006508">
    <property type="term" value="P:proteolysis"/>
    <property type="evidence" value="ECO:0007669"/>
    <property type="project" value="UniProtKB-KW"/>
</dbReference>
<evidence type="ECO:0000313" key="9">
    <source>
        <dbReference type="EMBL" id="KAG7158595.1"/>
    </source>
</evidence>
<sequence length="470" mass="52123">MNTFLQVLLQVVIAGCWCSPVWGKVVLGTRLRNRFMISELAVMEPPLPQHRSSNTTSQMSSKQAEEEEGVTMTKLVAVKECNTTHHLDDGHAVLLFSRQDLYRYECTQTFQPINQDSHLTLTCQHLQLKFNCFLEALTVTVDDQTDTYCRNDEVKPRTGKVVVVQYRRLMGGIHGGYVCTVVTSYPETPANLASPCITCGDVAVTDETTRFSVQRIVGGLAAEKNEYPWMAFLVIEVNTYEYRCGGSLITSTLILSAAHCFSGYNIKSIKVGLGKLDVSSYYEDDAHWYKTTKYEVHPQYDDANIQNDVALVVLPDPVTFTDSIRPLCLPATDIDMAGVIATASGWGAVMYGGYEAKELQEVELEVQTNANCQAAWREKFQDQTFTLLSSQLCAIADGKDTCSGDSGGPLIVKVGGRWEVLGITSYGYKCAVKDVPGVYTRVSKYLTWINTFIPDDYCSTAPTTSDPLHQ</sequence>
<keyword evidence="10" id="KW-1185">Reference proteome</keyword>
<dbReference type="PANTHER" id="PTHR24252:SF7">
    <property type="entry name" value="HYALIN"/>
    <property type="match status" value="1"/>
</dbReference>
<keyword evidence="4" id="KW-1015">Disulfide bond</keyword>
<feature type="compositionally biased region" description="Polar residues" evidence="6">
    <location>
        <begin position="50"/>
        <end position="62"/>
    </location>
</feature>
<dbReference type="PANTHER" id="PTHR24252">
    <property type="entry name" value="ACROSIN-RELATED"/>
    <property type="match status" value="1"/>
</dbReference>
<dbReference type="AlphaFoldDB" id="A0A8J5JJ57"/>
<dbReference type="FunFam" id="2.40.10.10:FF:000006">
    <property type="entry name" value="Serine proteinase stubble"/>
    <property type="match status" value="1"/>
</dbReference>
<reference evidence="9" key="1">
    <citation type="journal article" date="2021" name="Sci. Adv.">
        <title>The American lobster genome reveals insights on longevity, neural, and immune adaptations.</title>
        <authorList>
            <person name="Polinski J.M."/>
            <person name="Zimin A.V."/>
            <person name="Clark K.F."/>
            <person name="Kohn A.B."/>
            <person name="Sadowski N."/>
            <person name="Timp W."/>
            <person name="Ptitsyn A."/>
            <person name="Khanna P."/>
            <person name="Romanova D.Y."/>
            <person name="Williams P."/>
            <person name="Greenwood S.J."/>
            <person name="Moroz L.L."/>
            <person name="Walt D.R."/>
            <person name="Bodnar A.G."/>
        </authorList>
    </citation>
    <scope>NUCLEOTIDE SEQUENCE</scope>
    <source>
        <strain evidence="9">GMGI-L3</strain>
    </source>
</reference>
<evidence type="ECO:0000256" key="2">
    <source>
        <dbReference type="ARBA" id="ARBA00022801"/>
    </source>
</evidence>
<feature type="region of interest" description="Disordered" evidence="6">
    <location>
        <begin position="46"/>
        <end position="67"/>
    </location>
</feature>
<feature type="domain" description="Peptidase S1" evidence="8">
    <location>
        <begin position="216"/>
        <end position="454"/>
    </location>
</feature>
<evidence type="ECO:0000256" key="7">
    <source>
        <dbReference type="SAM" id="SignalP"/>
    </source>
</evidence>
<dbReference type="Proteomes" id="UP000747542">
    <property type="component" value="Unassembled WGS sequence"/>
</dbReference>
<dbReference type="InterPro" id="IPR001254">
    <property type="entry name" value="Trypsin_dom"/>
</dbReference>
<dbReference type="Pfam" id="PF00089">
    <property type="entry name" value="Trypsin"/>
    <property type="match status" value="1"/>
</dbReference>
<keyword evidence="1 5" id="KW-0645">Protease</keyword>
<dbReference type="PROSITE" id="PS00135">
    <property type="entry name" value="TRYPSIN_SER"/>
    <property type="match status" value="1"/>
</dbReference>
<evidence type="ECO:0000256" key="4">
    <source>
        <dbReference type="ARBA" id="ARBA00023157"/>
    </source>
</evidence>
<feature type="signal peptide" evidence="7">
    <location>
        <begin position="1"/>
        <end position="23"/>
    </location>
</feature>